<organism evidence="2 3">
    <name type="scientific">Paxillus rubicundulus Ve08.2h10</name>
    <dbReference type="NCBI Taxonomy" id="930991"/>
    <lineage>
        <taxon>Eukaryota</taxon>
        <taxon>Fungi</taxon>
        <taxon>Dikarya</taxon>
        <taxon>Basidiomycota</taxon>
        <taxon>Agaricomycotina</taxon>
        <taxon>Agaricomycetes</taxon>
        <taxon>Agaricomycetidae</taxon>
        <taxon>Boletales</taxon>
        <taxon>Paxilineae</taxon>
        <taxon>Paxillaceae</taxon>
        <taxon>Paxillus</taxon>
    </lineage>
</organism>
<dbReference type="InParanoid" id="A0A0D0E0C9"/>
<dbReference type="AlphaFoldDB" id="A0A0D0E0C9"/>
<reference evidence="2 3" key="1">
    <citation type="submission" date="2014-04" db="EMBL/GenBank/DDBJ databases">
        <authorList>
            <consortium name="DOE Joint Genome Institute"/>
            <person name="Kuo A."/>
            <person name="Kohler A."/>
            <person name="Jargeat P."/>
            <person name="Nagy L.G."/>
            <person name="Floudas D."/>
            <person name="Copeland A."/>
            <person name="Barry K.W."/>
            <person name="Cichocki N."/>
            <person name="Veneault-Fourrey C."/>
            <person name="LaButti K."/>
            <person name="Lindquist E.A."/>
            <person name="Lipzen A."/>
            <person name="Lundell T."/>
            <person name="Morin E."/>
            <person name="Murat C."/>
            <person name="Sun H."/>
            <person name="Tunlid A."/>
            <person name="Henrissat B."/>
            <person name="Grigoriev I.V."/>
            <person name="Hibbett D.S."/>
            <person name="Martin F."/>
            <person name="Nordberg H.P."/>
            <person name="Cantor M.N."/>
            <person name="Hua S.X."/>
        </authorList>
    </citation>
    <scope>NUCLEOTIDE SEQUENCE [LARGE SCALE GENOMIC DNA]</scope>
    <source>
        <strain evidence="2 3">Ve08.2h10</strain>
    </source>
</reference>
<evidence type="ECO:0000313" key="2">
    <source>
        <dbReference type="EMBL" id="KIK93199.1"/>
    </source>
</evidence>
<keyword evidence="1" id="KW-0472">Membrane</keyword>
<evidence type="ECO:0000256" key="1">
    <source>
        <dbReference type="SAM" id="Phobius"/>
    </source>
</evidence>
<keyword evidence="1" id="KW-1133">Transmembrane helix</keyword>
<dbReference type="EMBL" id="KN825204">
    <property type="protein sequence ID" value="KIK93199.1"/>
    <property type="molecule type" value="Genomic_DNA"/>
</dbReference>
<sequence>MPSVPWILNPEGEGVAGAATRITFAFPPMASPTPAPIPESTIVSTTFTSLSSQVPPYTSSYLDTVSAHLPITFLRTPTSITSTFPISSPTFVPVPEGIIVAASIGGTLSVVALLAVFITVYFRYRPQKPVLTPYYERISTRRPFTTVQHEIKLGPTTHTPLTPIKAQGSAPPQHSCFPLTSRSDCDVDGDNVTLCVPEDKSTAARRRRERELEKLYPIRPHRGDGEYGVASADTDTESLCADLVLESRGISH</sequence>
<proteinExistence type="predicted"/>
<dbReference type="OrthoDB" id="2693003at2759"/>
<gene>
    <name evidence="2" type="ORF">PAXRUDRAFT_12787</name>
</gene>
<dbReference type="HOGENOM" id="CLU_1103100_0_0_1"/>
<feature type="transmembrane region" description="Helical" evidence="1">
    <location>
        <begin position="98"/>
        <end position="122"/>
    </location>
</feature>
<evidence type="ECO:0000313" key="3">
    <source>
        <dbReference type="Proteomes" id="UP000054538"/>
    </source>
</evidence>
<name>A0A0D0E0C9_9AGAM</name>
<reference evidence="3" key="2">
    <citation type="submission" date="2015-01" db="EMBL/GenBank/DDBJ databases">
        <title>Evolutionary Origins and Diversification of the Mycorrhizal Mutualists.</title>
        <authorList>
            <consortium name="DOE Joint Genome Institute"/>
            <consortium name="Mycorrhizal Genomics Consortium"/>
            <person name="Kohler A."/>
            <person name="Kuo A."/>
            <person name="Nagy L.G."/>
            <person name="Floudas D."/>
            <person name="Copeland A."/>
            <person name="Barry K.W."/>
            <person name="Cichocki N."/>
            <person name="Veneault-Fourrey C."/>
            <person name="LaButti K."/>
            <person name="Lindquist E.A."/>
            <person name="Lipzen A."/>
            <person name="Lundell T."/>
            <person name="Morin E."/>
            <person name="Murat C."/>
            <person name="Riley R."/>
            <person name="Ohm R."/>
            <person name="Sun H."/>
            <person name="Tunlid A."/>
            <person name="Henrissat B."/>
            <person name="Grigoriev I.V."/>
            <person name="Hibbett D.S."/>
            <person name="Martin F."/>
        </authorList>
    </citation>
    <scope>NUCLEOTIDE SEQUENCE [LARGE SCALE GENOMIC DNA]</scope>
    <source>
        <strain evidence="3">Ve08.2h10</strain>
    </source>
</reference>
<keyword evidence="1" id="KW-0812">Transmembrane</keyword>
<accession>A0A0D0E0C9</accession>
<protein>
    <submittedName>
        <fullName evidence="2">Unplaced genomic scaffold scaffold_382, whole genome shotgun sequence</fullName>
    </submittedName>
</protein>
<dbReference type="Proteomes" id="UP000054538">
    <property type="component" value="Unassembled WGS sequence"/>
</dbReference>
<keyword evidence="3" id="KW-1185">Reference proteome</keyword>